<keyword evidence="1" id="KW-0175">Coiled coil</keyword>
<evidence type="ECO:0000313" key="3">
    <source>
        <dbReference type="EMBL" id="KAK5088589.1"/>
    </source>
</evidence>
<feature type="region of interest" description="Disordered" evidence="2">
    <location>
        <begin position="101"/>
        <end position="128"/>
    </location>
</feature>
<organism evidence="3 4">
    <name type="scientific">Lithohypha guttulata</name>
    <dbReference type="NCBI Taxonomy" id="1690604"/>
    <lineage>
        <taxon>Eukaryota</taxon>
        <taxon>Fungi</taxon>
        <taxon>Dikarya</taxon>
        <taxon>Ascomycota</taxon>
        <taxon>Pezizomycotina</taxon>
        <taxon>Eurotiomycetes</taxon>
        <taxon>Chaetothyriomycetidae</taxon>
        <taxon>Chaetothyriales</taxon>
        <taxon>Trichomeriaceae</taxon>
        <taxon>Lithohypha</taxon>
    </lineage>
</organism>
<gene>
    <name evidence="3" type="ORF">LTR05_002809</name>
</gene>
<feature type="region of interest" description="Disordered" evidence="2">
    <location>
        <begin position="16"/>
        <end position="47"/>
    </location>
</feature>
<protein>
    <submittedName>
        <fullName evidence="3">Uncharacterized protein</fullName>
    </submittedName>
</protein>
<evidence type="ECO:0000256" key="1">
    <source>
        <dbReference type="SAM" id="Coils"/>
    </source>
</evidence>
<reference evidence="3 4" key="1">
    <citation type="submission" date="2023-08" db="EMBL/GenBank/DDBJ databases">
        <title>Black Yeasts Isolated from many extreme environments.</title>
        <authorList>
            <person name="Coleine C."/>
            <person name="Stajich J.E."/>
            <person name="Selbmann L."/>
        </authorList>
    </citation>
    <scope>NUCLEOTIDE SEQUENCE [LARGE SCALE GENOMIC DNA]</scope>
    <source>
        <strain evidence="3 4">CCFEE 5910</strain>
    </source>
</reference>
<feature type="region of interest" description="Disordered" evidence="2">
    <location>
        <begin position="367"/>
        <end position="387"/>
    </location>
</feature>
<sequence length="387" mass="43669">MSSIYSSRRGKLAGVVLHESSKSAPQTPAKQRYEPIYRTVPDSPKHNRLLSDDDGLDVEILTHKLQLYQLELEEADLRRKHKRMQNKEAEDVAAAARFLNKYKSEEDDQETSDTSAHSRSRSMFTTRTSSLPGYNAAKLVRTKRPDPLRLAPAWSVQPQQVQSAGLVGQRNREVNAADEMKRHWRRTTLSAGHNAGSKIILISSPGMVAEYDFAADVPPVPQLSTSISAATTPLVMSPITPLPLANEDQVRRELESFALQEGPNLALSRRSSVVSRKRMPVVFVPSMDDRVCPDELERPETPTALMEHSINSEPNVASHPSLTRTKSLFSRFERKNDVDALLDLYMTEEQLVKEKTIKKNSIKSRPQNFFKRFQSKENVTQRSGKPR</sequence>
<dbReference type="EMBL" id="JAVRRJ010000002">
    <property type="protein sequence ID" value="KAK5088589.1"/>
    <property type="molecule type" value="Genomic_DNA"/>
</dbReference>
<accession>A0AAN7YJB7</accession>
<name>A0AAN7YJB7_9EURO</name>
<comment type="caution">
    <text evidence="3">The sequence shown here is derived from an EMBL/GenBank/DDBJ whole genome shotgun (WGS) entry which is preliminary data.</text>
</comment>
<feature type="coiled-coil region" evidence="1">
    <location>
        <begin position="58"/>
        <end position="92"/>
    </location>
</feature>
<keyword evidence="4" id="KW-1185">Reference proteome</keyword>
<dbReference type="Proteomes" id="UP001309876">
    <property type="component" value="Unassembled WGS sequence"/>
</dbReference>
<evidence type="ECO:0000256" key="2">
    <source>
        <dbReference type="SAM" id="MobiDB-lite"/>
    </source>
</evidence>
<evidence type="ECO:0000313" key="4">
    <source>
        <dbReference type="Proteomes" id="UP001309876"/>
    </source>
</evidence>
<proteinExistence type="predicted"/>
<dbReference type="AlphaFoldDB" id="A0AAN7YJB7"/>
<feature type="compositionally biased region" description="Polar residues" evidence="2">
    <location>
        <begin position="376"/>
        <end position="387"/>
    </location>
</feature>